<feature type="region of interest" description="Disordered" evidence="1">
    <location>
        <begin position="1"/>
        <end position="24"/>
    </location>
</feature>
<dbReference type="GO" id="GO:0001401">
    <property type="term" value="C:SAM complex"/>
    <property type="evidence" value="ECO:0007669"/>
    <property type="project" value="TreeGrafter"/>
</dbReference>
<dbReference type="Pfam" id="PF17172">
    <property type="entry name" value="GST_N_4"/>
    <property type="match status" value="1"/>
</dbReference>
<protein>
    <submittedName>
        <fullName evidence="4">Uncharacterized protein</fullName>
    </submittedName>
</protein>
<dbReference type="Proteomes" id="UP000243723">
    <property type="component" value="Unassembled WGS sequence"/>
</dbReference>
<evidence type="ECO:0000259" key="2">
    <source>
        <dbReference type="Pfam" id="PF17171"/>
    </source>
</evidence>
<dbReference type="EMBL" id="NHZQ01000003">
    <property type="protein sequence ID" value="PSK60477.1"/>
    <property type="molecule type" value="Genomic_DNA"/>
</dbReference>
<evidence type="ECO:0000256" key="1">
    <source>
        <dbReference type="SAM" id="MobiDB-lite"/>
    </source>
</evidence>
<evidence type="ECO:0000313" key="4">
    <source>
        <dbReference type="EMBL" id="PSK60477.1"/>
    </source>
</evidence>
<evidence type="ECO:0000259" key="3">
    <source>
        <dbReference type="Pfam" id="PF17172"/>
    </source>
</evidence>
<feature type="domain" description="Metaxin glutathione S-transferase" evidence="2">
    <location>
        <begin position="239"/>
        <end position="304"/>
    </location>
</feature>
<proteinExistence type="predicted"/>
<accession>A0A2P8AJ59</accession>
<gene>
    <name evidence="4" type="ORF">B9Z65_627</name>
</gene>
<sequence>MPEDDAPTTTTTSTPARSSPSSWTDIFTLPRPLKDLFSHFPLTTYGPNPLPSRSAPHHSPRPVLYIFATPAAAQRNEPSYNPTCLKWQTYLKLSGIEFDAVASNNHASPSGSLPFVLPAPAGTAGKAGGKDGAPVPTGKIRRWVEDQCPGRQEEDKLAMRQEVYFSLLDHRLRRAWLYQLYLHPQNKGLLEKFYTAPFSEAGVVRYATEVQLRKAAEEEVRKSNAVGQLGEEEVMREGEEALDALEDLLGSEEWFFGAKEPGLFDAAVFAYTHLLLLEEWGWGWNALGGVLKGKKGLVKHRRRVWKRAFGG</sequence>
<comment type="caution">
    <text evidence="4">The sequence shown here is derived from an EMBL/GenBank/DDBJ whole genome shotgun (WGS) entry which is preliminary data.</text>
</comment>
<dbReference type="InterPro" id="IPR033468">
    <property type="entry name" value="Metaxin_GST"/>
</dbReference>
<reference evidence="4 5" key="1">
    <citation type="submission" date="2017-05" db="EMBL/GenBank/DDBJ databases">
        <title>Draft genome sequence of Elsinoe australis.</title>
        <authorList>
            <person name="Cheng Q."/>
        </authorList>
    </citation>
    <scope>NUCLEOTIDE SEQUENCE [LARGE SCALE GENOMIC DNA]</scope>
    <source>
        <strain evidence="4 5">NL1</strain>
    </source>
</reference>
<dbReference type="SUPFAM" id="SSF47616">
    <property type="entry name" value="GST C-terminal domain-like"/>
    <property type="match status" value="1"/>
</dbReference>
<dbReference type="InterPro" id="IPR050931">
    <property type="entry name" value="Mito_Protein_Transport_Metaxin"/>
</dbReference>
<dbReference type="GO" id="GO:0007005">
    <property type="term" value="P:mitochondrion organization"/>
    <property type="evidence" value="ECO:0007669"/>
    <property type="project" value="TreeGrafter"/>
</dbReference>
<feature type="compositionally biased region" description="Low complexity" evidence="1">
    <location>
        <begin position="7"/>
        <end position="24"/>
    </location>
</feature>
<dbReference type="PANTHER" id="PTHR12289">
    <property type="entry name" value="METAXIN RELATED"/>
    <property type="match status" value="1"/>
</dbReference>
<evidence type="ECO:0000313" key="5">
    <source>
        <dbReference type="Proteomes" id="UP000243723"/>
    </source>
</evidence>
<dbReference type="STRING" id="40998.A0A2P8AJ59"/>
<organism evidence="4 5">
    <name type="scientific">Elsinoe australis</name>
    <dbReference type="NCBI Taxonomy" id="40998"/>
    <lineage>
        <taxon>Eukaryota</taxon>
        <taxon>Fungi</taxon>
        <taxon>Dikarya</taxon>
        <taxon>Ascomycota</taxon>
        <taxon>Pezizomycotina</taxon>
        <taxon>Dothideomycetes</taxon>
        <taxon>Dothideomycetidae</taxon>
        <taxon>Myriangiales</taxon>
        <taxon>Elsinoaceae</taxon>
        <taxon>Elsinoe</taxon>
    </lineage>
</organism>
<feature type="domain" description="Thioredoxin-like fold" evidence="3">
    <location>
        <begin position="82"/>
        <end position="186"/>
    </location>
</feature>
<dbReference type="AlphaFoldDB" id="A0A2P8AJ59"/>
<dbReference type="InterPro" id="IPR012336">
    <property type="entry name" value="Thioredoxin-like_fold"/>
</dbReference>
<dbReference type="Pfam" id="PF17171">
    <property type="entry name" value="GST_C_6"/>
    <property type="match status" value="1"/>
</dbReference>
<dbReference type="OrthoDB" id="198787at2759"/>
<dbReference type="PANTHER" id="PTHR12289:SF44">
    <property type="entry name" value="OUTER MEMBRANE PROTEIN (SAM35), PUTATIVE (AFU_ORTHOLOGUE AFUA_1G13180)-RELATED"/>
    <property type="match status" value="1"/>
</dbReference>
<name>A0A2P8AJ59_9PEZI</name>
<dbReference type="InterPro" id="IPR036282">
    <property type="entry name" value="Glutathione-S-Trfase_C_sf"/>
</dbReference>
<keyword evidence="5" id="KW-1185">Reference proteome</keyword>